<proteinExistence type="predicted"/>
<dbReference type="AlphaFoldDB" id="A0A4S4BSP4"/>
<dbReference type="SUPFAM" id="SSF54534">
    <property type="entry name" value="FKBP-like"/>
    <property type="match status" value="1"/>
</dbReference>
<dbReference type="OrthoDB" id="2585872at2"/>
<name>A0A4S4BSP4_9BACL</name>
<keyword evidence="4 6" id="KW-0697">Rotamase</keyword>
<accession>A0A4S4BSP4</accession>
<sequence>MSLHKIISLSAGSRAMTLGELLGRLRIDAPLADLERCRSDLAVESWAESLGIEADNAALQQAVNRFRKERGLFTAAKTSEWLAERGASFERLVSILRPEALKQALAERLVSDEEIERHFREFARMYDKAELSVLSTGLFGIAQELRFRLQEGESFHLLAREYSSDEATARAGGYAGLVGREDLTPEAAADVFGAEAGSVLGPYGKKNEYLLYLVEKLYPAELNEAVEADIRSRLLQDKLNHYRRTLDVREHFGSLGEG</sequence>
<comment type="caution">
    <text evidence="8">The sequence shown here is derived from an EMBL/GenBank/DDBJ whole genome shotgun (WGS) entry which is preliminary data.</text>
</comment>
<evidence type="ECO:0000256" key="5">
    <source>
        <dbReference type="ARBA" id="ARBA00023235"/>
    </source>
</evidence>
<organism evidence="8 9">
    <name type="scientific">Cohnella fermenti</name>
    <dbReference type="NCBI Taxonomy" id="2565925"/>
    <lineage>
        <taxon>Bacteria</taxon>
        <taxon>Bacillati</taxon>
        <taxon>Bacillota</taxon>
        <taxon>Bacilli</taxon>
        <taxon>Bacillales</taxon>
        <taxon>Paenibacillaceae</taxon>
        <taxon>Cohnella</taxon>
    </lineage>
</organism>
<evidence type="ECO:0000256" key="2">
    <source>
        <dbReference type="ARBA" id="ARBA00013194"/>
    </source>
</evidence>
<keyword evidence="9" id="KW-1185">Reference proteome</keyword>
<dbReference type="PROSITE" id="PS50198">
    <property type="entry name" value="PPIC_PPIASE_2"/>
    <property type="match status" value="1"/>
</dbReference>
<dbReference type="InterPro" id="IPR050245">
    <property type="entry name" value="PrsA_foldase"/>
</dbReference>
<keyword evidence="3" id="KW-0732">Signal</keyword>
<dbReference type="EC" id="5.2.1.8" evidence="2"/>
<dbReference type="EMBL" id="SSOB01000019">
    <property type="protein sequence ID" value="THF77520.1"/>
    <property type="molecule type" value="Genomic_DNA"/>
</dbReference>
<gene>
    <name evidence="8" type="ORF">E6C55_16005</name>
</gene>
<dbReference type="Gene3D" id="3.10.50.40">
    <property type="match status" value="1"/>
</dbReference>
<evidence type="ECO:0000259" key="7">
    <source>
        <dbReference type="PROSITE" id="PS50198"/>
    </source>
</evidence>
<evidence type="ECO:0000313" key="9">
    <source>
        <dbReference type="Proteomes" id="UP000310636"/>
    </source>
</evidence>
<evidence type="ECO:0000256" key="6">
    <source>
        <dbReference type="PROSITE-ProRule" id="PRU00278"/>
    </source>
</evidence>
<evidence type="ECO:0000256" key="3">
    <source>
        <dbReference type="ARBA" id="ARBA00022729"/>
    </source>
</evidence>
<feature type="domain" description="PpiC" evidence="7">
    <location>
        <begin position="114"/>
        <end position="216"/>
    </location>
</feature>
<evidence type="ECO:0000313" key="8">
    <source>
        <dbReference type="EMBL" id="THF77520.1"/>
    </source>
</evidence>
<dbReference type="PANTHER" id="PTHR47245">
    <property type="entry name" value="PEPTIDYLPROLYL ISOMERASE"/>
    <property type="match status" value="1"/>
</dbReference>
<protein>
    <recommendedName>
        <fullName evidence="2">peptidylprolyl isomerase</fullName>
        <ecNumber evidence="2">5.2.1.8</ecNumber>
    </recommendedName>
</protein>
<keyword evidence="5 6" id="KW-0413">Isomerase</keyword>
<reference evidence="8 9" key="1">
    <citation type="submission" date="2019-04" db="EMBL/GenBank/DDBJ databases">
        <title>Cohnella sp. nov. isolated from preserved vegetables.</title>
        <authorList>
            <person name="Lin S.-Y."/>
            <person name="Hung M.-H."/>
            <person name="Young C.-C."/>
        </authorList>
    </citation>
    <scope>NUCLEOTIDE SEQUENCE [LARGE SCALE GENOMIC DNA]</scope>
    <source>
        <strain evidence="8 9">CC-MHH1044</strain>
    </source>
</reference>
<dbReference type="RefSeq" id="WP_136370820.1">
    <property type="nucleotide sequence ID" value="NZ_SSOB01000019.1"/>
</dbReference>
<dbReference type="InterPro" id="IPR000297">
    <property type="entry name" value="PPIase_PpiC"/>
</dbReference>
<comment type="catalytic activity">
    <reaction evidence="1">
        <text>[protein]-peptidylproline (omega=180) = [protein]-peptidylproline (omega=0)</text>
        <dbReference type="Rhea" id="RHEA:16237"/>
        <dbReference type="Rhea" id="RHEA-COMP:10747"/>
        <dbReference type="Rhea" id="RHEA-COMP:10748"/>
        <dbReference type="ChEBI" id="CHEBI:83833"/>
        <dbReference type="ChEBI" id="CHEBI:83834"/>
        <dbReference type="EC" id="5.2.1.8"/>
    </reaction>
</comment>
<dbReference type="InterPro" id="IPR046357">
    <property type="entry name" value="PPIase_dom_sf"/>
</dbReference>
<dbReference type="Proteomes" id="UP000310636">
    <property type="component" value="Unassembled WGS sequence"/>
</dbReference>
<dbReference type="PANTHER" id="PTHR47245:SF1">
    <property type="entry name" value="FOLDASE PROTEIN PRSA"/>
    <property type="match status" value="1"/>
</dbReference>
<dbReference type="Pfam" id="PF00639">
    <property type="entry name" value="Rotamase"/>
    <property type="match status" value="1"/>
</dbReference>
<evidence type="ECO:0000256" key="4">
    <source>
        <dbReference type="ARBA" id="ARBA00023110"/>
    </source>
</evidence>
<dbReference type="GO" id="GO:0003755">
    <property type="term" value="F:peptidyl-prolyl cis-trans isomerase activity"/>
    <property type="evidence" value="ECO:0007669"/>
    <property type="project" value="UniProtKB-KW"/>
</dbReference>
<evidence type="ECO:0000256" key="1">
    <source>
        <dbReference type="ARBA" id="ARBA00000971"/>
    </source>
</evidence>